<sequence length="78" mass="9348">MSDFEMVNELPEKPIQYTIDRVYMGRMESEIDKLLKIMAEQDKAFKEQGKKPIQIEYDENGYIVVDINDNRQMKLWSE</sequence>
<organism evidence="1 2">
    <name type="scientific">Oceanobacillus neutriphilus</name>
    <dbReference type="NCBI Taxonomy" id="531815"/>
    <lineage>
        <taxon>Bacteria</taxon>
        <taxon>Bacillati</taxon>
        <taxon>Bacillota</taxon>
        <taxon>Bacilli</taxon>
        <taxon>Bacillales</taxon>
        <taxon>Bacillaceae</taxon>
        <taxon>Oceanobacillus</taxon>
    </lineage>
</organism>
<comment type="caution">
    <text evidence="1">The sequence shown here is derived from an EMBL/GenBank/DDBJ whole genome shotgun (WGS) entry which is preliminary data.</text>
</comment>
<evidence type="ECO:0000313" key="1">
    <source>
        <dbReference type="EMBL" id="GGP09833.1"/>
    </source>
</evidence>
<proteinExistence type="predicted"/>
<evidence type="ECO:0000313" key="2">
    <source>
        <dbReference type="Proteomes" id="UP000641206"/>
    </source>
</evidence>
<keyword evidence="2" id="KW-1185">Reference proteome</keyword>
<dbReference type="EMBL" id="BMLW01000004">
    <property type="protein sequence ID" value="GGP09833.1"/>
    <property type="molecule type" value="Genomic_DNA"/>
</dbReference>
<dbReference type="Proteomes" id="UP000641206">
    <property type="component" value="Unassembled WGS sequence"/>
</dbReference>
<dbReference type="RefSeq" id="WP_188733885.1">
    <property type="nucleotide sequence ID" value="NZ_BMLW01000004.1"/>
</dbReference>
<gene>
    <name evidence="1" type="ORF">GCM10011346_15520</name>
</gene>
<protein>
    <submittedName>
        <fullName evidence="1">Uncharacterized protein</fullName>
    </submittedName>
</protein>
<reference evidence="2" key="1">
    <citation type="journal article" date="2019" name="Int. J. Syst. Evol. Microbiol.">
        <title>The Global Catalogue of Microorganisms (GCM) 10K type strain sequencing project: providing services to taxonomists for standard genome sequencing and annotation.</title>
        <authorList>
            <consortium name="The Broad Institute Genomics Platform"/>
            <consortium name="The Broad Institute Genome Sequencing Center for Infectious Disease"/>
            <person name="Wu L."/>
            <person name="Ma J."/>
        </authorList>
    </citation>
    <scope>NUCLEOTIDE SEQUENCE [LARGE SCALE GENOMIC DNA]</scope>
    <source>
        <strain evidence="2">CGMCC 1.7693</strain>
    </source>
</reference>
<name>A0ABQ2NSN4_9BACI</name>
<accession>A0ABQ2NSN4</accession>